<dbReference type="GO" id="GO:0004497">
    <property type="term" value="F:monooxygenase activity"/>
    <property type="evidence" value="ECO:0007669"/>
    <property type="project" value="InterPro"/>
</dbReference>
<evidence type="ECO:0000313" key="11">
    <source>
        <dbReference type="EMBL" id="KAJ5321535.1"/>
    </source>
</evidence>
<dbReference type="Proteomes" id="UP001147746">
    <property type="component" value="Unassembled WGS sequence"/>
</dbReference>
<keyword evidence="7" id="KW-0560">Oxidoreductase</keyword>
<feature type="domain" description="FAD-binding" evidence="10">
    <location>
        <begin position="7"/>
        <end position="343"/>
    </location>
</feature>
<reference evidence="11" key="2">
    <citation type="journal article" date="2023" name="IMA Fungus">
        <title>Comparative genomic study of the Penicillium genus elucidates a diverse pangenome and 15 lateral gene transfer events.</title>
        <authorList>
            <person name="Petersen C."/>
            <person name="Sorensen T."/>
            <person name="Nielsen M.R."/>
            <person name="Sondergaard T.E."/>
            <person name="Sorensen J.L."/>
            <person name="Fitzpatrick D.A."/>
            <person name="Frisvad J.C."/>
            <person name="Nielsen K.L."/>
        </authorList>
    </citation>
    <scope>NUCLEOTIDE SEQUENCE</scope>
    <source>
        <strain evidence="11">IBT 21472</strain>
    </source>
</reference>
<dbReference type="OrthoDB" id="10029326at2759"/>
<keyword evidence="6 9" id="KW-1133">Transmembrane helix</keyword>
<sequence length="474" mass="53170">MEPTSNLKVVIVGGSIAGLTLAHCLLRNGIDFVILESRGEVYPQEGAALGMLPNGSRILDQLGIFDDLIEGVQPLRKCWFWSGTGELIAEDDGPVEFEMRHGYCSAFMDRQLVLEKLYSKLGDHRGRVLVNKKTVDIENLPDGVRVHCADGSVYEGGLVVGADGVRSTVRQSMWKSMEEHNLQAEVENEKTTMTSEYNCVFGIATATPGLNPGDVHRTYAEGYSFLAIIGSEGRVWWFLFTKMDRKYSHSEIPRFSQKDMDEHVASYLSMPVTGSVPFSEIYERAIFRNMLALEESLYKHWFHDRKVCIGDSVHKMTPNMGQGANSAIENAAMLANYLAKLTKSSSYESEDIRRCLQDWQTTVQPRIGEIWHSACDLTRIEAKATLKGKIFIYLLPYMQTMLLNKQSAVMVTAAKLDCLPPPARSLRGSIPFKDLKQSEGKTDNGRKGMVLGALLVGFVAVGWNWRRLLYRLYN</sequence>
<dbReference type="InterPro" id="IPR050562">
    <property type="entry name" value="FAD_mOase_fung"/>
</dbReference>
<evidence type="ECO:0000256" key="2">
    <source>
        <dbReference type="ARBA" id="ARBA00007992"/>
    </source>
</evidence>
<evidence type="ECO:0000313" key="12">
    <source>
        <dbReference type="Proteomes" id="UP001147746"/>
    </source>
</evidence>
<dbReference type="InterPro" id="IPR036188">
    <property type="entry name" value="FAD/NAD-bd_sf"/>
</dbReference>
<evidence type="ECO:0000259" key="10">
    <source>
        <dbReference type="Pfam" id="PF01494"/>
    </source>
</evidence>
<comment type="subcellular location">
    <subcellularLocation>
        <location evidence="1">Membrane</location>
    </subcellularLocation>
</comment>
<dbReference type="SUPFAM" id="SSF51905">
    <property type="entry name" value="FAD/NAD(P)-binding domain"/>
    <property type="match status" value="1"/>
</dbReference>
<dbReference type="PANTHER" id="PTHR47356">
    <property type="entry name" value="FAD-DEPENDENT MONOOXYGENASE ASQG-RELATED"/>
    <property type="match status" value="1"/>
</dbReference>
<feature type="transmembrane region" description="Helical" evidence="9">
    <location>
        <begin position="448"/>
        <end position="465"/>
    </location>
</feature>
<dbReference type="InterPro" id="IPR002938">
    <property type="entry name" value="FAD-bd"/>
</dbReference>
<dbReference type="GO" id="GO:0071949">
    <property type="term" value="F:FAD binding"/>
    <property type="evidence" value="ECO:0007669"/>
    <property type="project" value="InterPro"/>
</dbReference>
<keyword evidence="3" id="KW-0285">Flavoprotein</keyword>
<evidence type="ECO:0000256" key="9">
    <source>
        <dbReference type="SAM" id="Phobius"/>
    </source>
</evidence>
<dbReference type="EMBL" id="JAPZBO010000003">
    <property type="protein sequence ID" value="KAJ5321535.1"/>
    <property type="molecule type" value="Genomic_DNA"/>
</dbReference>
<organism evidence="11 12">
    <name type="scientific">Penicillium atrosanguineum</name>
    <dbReference type="NCBI Taxonomy" id="1132637"/>
    <lineage>
        <taxon>Eukaryota</taxon>
        <taxon>Fungi</taxon>
        <taxon>Dikarya</taxon>
        <taxon>Ascomycota</taxon>
        <taxon>Pezizomycotina</taxon>
        <taxon>Eurotiomycetes</taxon>
        <taxon>Eurotiomycetidae</taxon>
        <taxon>Eurotiales</taxon>
        <taxon>Aspergillaceae</taxon>
        <taxon>Penicillium</taxon>
    </lineage>
</organism>
<dbReference type="Pfam" id="PF01494">
    <property type="entry name" value="FAD_binding_3"/>
    <property type="match status" value="1"/>
</dbReference>
<dbReference type="PRINTS" id="PR00420">
    <property type="entry name" value="RNGMNOXGNASE"/>
</dbReference>
<comment type="similarity">
    <text evidence="2">Belongs to the paxM FAD-dependent monooxygenase family.</text>
</comment>
<evidence type="ECO:0000256" key="4">
    <source>
        <dbReference type="ARBA" id="ARBA00022692"/>
    </source>
</evidence>
<dbReference type="PANTHER" id="PTHR47356:SF2">
    <property type="entry name" value="FAD-BINDING DOMAIN-CONTAINING PROTEIN-RELATED"/>
    <property type="match status" value="1"/>
</dbReference>
<evidence type="ECO:0000256" key="6">
    <source>
        <dbReference type="ARBA" id="ARBA00022989"/>
    </source>
</evidence>
<proteinExistence type="inferred from homology"/>
<reference evidence="11" key="1">
    <citation type="submission" date="2022-12" db="EMBL/GenBank/DDBJ databases">
        <authorList>
            <person name="Petersen C."/>
        </authorList>
    </citation>
    <scope>NUCLEOTIDE SEQUENCE</scope>
    <source>
        <strain evidence="11">IBT 21472</strain>
    </source>
</reference>
<evidence type="ECO:0000256" key="3">
    <source>
        <dbReference type="ARBA" id="ARBA00022630"/>
    </source>
</evidence>
<accession>A0A9W9U858</accession>
<evidence type="ECO:0000256" key="5">
    <source>
        <dbReference type="ARBA" id="ARBA00022827"/>
    </source>
</evidence>
<evidence type="ECO:0000256" key="7">
    <source>
        <dbReference type="ARBA" id="ARBA00023002"/>
    </source>
</evidence>
<evidence type="ECO:0000256" key="8">
    <source>
        <dbReference type="ARBA" id="ARBA00023136"/>
    </source>
</evidence>
<dbReference type="AlphaFoldDB" id="A0A9W9U858"/>
<dbReference type="Gene3D" id="3.50.50.60">
    <property type="entry name" value="FAD/NAD(P)-binding domain"/>
    <property type="match status" value="1"/>
</dbReference>
<gene>
    <name evidence="11" type="ORF">N7476_004537</name>
</gene>
<keyword evidence="4 9" id="KW-0812">Transmembrane</keyword>
<keyword evidence="12" id="KW-1185">Reference proteome</keyword>
<evidence type="ECO:0000256" key="1">
    <source>
        <dbReference type="ARBA" id="ARBA00004370"/>
    </source>
</evidence>
<keyword evidence="8 9" id="KW-0472">Membrane</keyword>
<dbReference type="GO" id="GO:0016020">
    <property type="term" value="C:membrane"/>
    <property type="evidence" value="ECO:0007669"/>
    <property type="project" value="UniProtKB-SubCell"/>
</dbReference>
<comment type="caution">
    <text evidence="11">The sequence shown here is derived from an EMBL/GenBank/DDBJ whole genome shotgun (WGS) entry which is preliminary data.</text>
</comment>
<keyword evidence="5" id="KW-0274">FAD</keyword>
<name>A0A9W9U858_9EURO</name>
<protein>
    <recommendedName>
        <fullName evidence="10">FAD-binding domain-containing protein</fullName>
    </recommendedName>
</protein>